<feature type="compositionally biased region" description="Basic and acidic residues" evidence="6">
    <location>
        <begin position="15"/>
        <end position="27"/>
    </location>
</feature>
<dbReference type="InterPro" id="IPR016177">
    <property type="entry name" value="DNA-bd_dom_sf"/>
</dbReference>
<evidence type="ECO:0000256" key="1">
    <source>
        <dbReference type="ARBA" id="ARBA00004123"/>
    </source>
</evidence>
<feature type="compositionally biased region" description="Low complexity" evidence="6">
    <location>
        <begin position="462"/>
        <end position="471"/>
    </location>
</feature>
<name>A0AAU9P7J5_9ASTR</name>
<keyword evidence="9" id="KW-1185">Reference proteome</keyword>
<dbReference type="InterPro" id="IPR001739">
    <property type="entry name" value="Methyl_CpG_DNA-bd"/>
</dbReference>
<feature type="compositionally biased region" description="Pro residues" evidence="6">
    <location>
        <begin position="207"/>
        <end position="225"/>
    </location>
</feature>
<feature type="region of interest" description="Disordered" evidence="6">
    <location>
        <begin position="1"/>
        <end position="34"/>
    </location>
</feature>
<evidence type="ECO:0000256" key="3">
    <source>
        <dbReference type="ARBA" id="ARBA00023125"/>
    </source>
</evidence>
<evidence type="ECO:0000256" key="4">
    <source>
        <dbReference type="ARBA" id="ARBA00023163"/>
    </source>
</evidence>
<dbReference type="GO" id="GO:0005634">
    <property type="term" value="C:nucleus"/>
    <property type="evidence" value="ECO:0007669"/>
    <property type="project" value="UniProtKB-SubCell"/>
</dbReference>
<keyword evidence="5" id="KW-0539">Nucleus</keyword>
<evidence type="ECO:0000259" key="7">
    <source>
        <dbReference type="PROSITE" id="PS50982"/>
    </source>
</evidence>
<protein>
    <recommendedName>
        <fullName evidence="7">MBD domain-containing protein</fullName>
    </recommendedName>
</protein>
<sequence>MSPVKSPQELSTPDIAKKDKLVVKKGEEEELPPGWKVEVKTRTGVNGIKKDRYYTDPATGYIFRSLVDVHRYLKTGEVGPRAKKPKITDKKIVEQSESKEQTIVSSSPSSETPNNNKRPLEDESVTRSKSELPQRASKRLARVTIDAPPPSSPPPPPPEPKTRKATRLSSIKTDAPPPPPSQSQSPPVLKTRQAKRQAAMEIEAPVTTPPPPPPPLPPSSPPEPKTSPQVTARQAEESQTQPPVSLAISKEKEKDKKSEPQKIKDNDGIGNADMASKRVVATEESLEKVKSKADENQKPHTALPDKQPVESESVIPIPIPIPMADSHSHSHSHHKKQESPVTNTNPGQESSINFCLNDFWTDPCIEFAVKTLTGAIPLGELNKVDNFPPSSSPLEVPMEELWTDPCIEFAVKTLTGAIPVVEEDQNPGNGIQDYLHHQPKTGNNNKNNKQLDSVGNGGLQKSAPPASVSPPAERRNRSICFDYTATCYF</sequence>
<dbReference type="AlphaFoldDB" id="A0AAU9P7J5"/>
<feature type="compositionally biased region" description="Pro residues" evidence="6">
    <location>
        <begin position="147"/>
        <end position="159"/>
    </location>
</feature>
<feature type="compositionally biased region" description="Basic and acidic residues" evidence="6">
    <location>
        <begin position="285"/>
        <end position="298"/>
    </location>
</feature>
<evidence type="ECO:0000313" key="9">
    <source>
        <dbReference type="Proteomes" id="UP001157418"/>
    </source>
</evidence>
<proteinExistence type="predicted"/>
<dbReference type="SUPFAM" id="SSF54171">
    <property type="entry name" value="DNA-binding domain"/>
    <property type="match status" value="1"/>
</dbReference>
<keyword evidence="3" id="KW-0238">DNA-binding</keyword>
<comment type="caution">
    <text evidence="8">The sequence shown here is derived from an EMBL/GenBank/DDBJ whole genome shotgun (WGS) entry which is preliminary data.</text>
</comment>
<comment type="subcellular location">
    <subcellularLocation>
        <location evidence="1">Nucleus</location>
    </subcellularLocation>
</comment>
<feature type="region of interest" description="Disordered" evidence="6">
    <location>
        <begin position="74"/>
        <end position="346"/>
    </location>
</feature>
<feature type="compositionally biased region" description="Basic and acidic residues" evidence="6">
    <location>
        <begin position="118"/>
        <end position="132"/>
    </location>
</feature>
<feature type="compositionally biased region" description="Basic and acidic residues" evidence="6">
    <location>
        <begin position="249"/>
        <end position="267"/>
    </location>
</feature>
<reference evidence="8 9" key="1">
    <citation type="submission" date="2022-01" db="EMBL/GenBank/DDBJ databases">
        <authorList>
            <person name="Xiong W."/>
            <person name="Schranz E."/>
        </authorList>
    </citation>
    <scope>NUCLEOTIDE SEQUENCE [LARGE SCALE GENOMIC DNA]</scope>
</reference>
<dbReference type="GO" id="GO:0003677">
    <property type="term" value="F:DNA binding"/>
    <property type="evidence" value="ECO:0007669"/>
    <property type="project" value="UniProtKB-KW"/>
</dbReference>
<dbReference type="PANTHER" id="PTHR34067:SF20">
    <property type="entry name" value="OS08G0206700 PROTEIN"/>
    <property type="match status" value="1"/>
</dbReference>
<feature type="compositionally biased region" description="Basic and acidic residues" evidence="6">
    <location>
        <begin position="86"/>
        <end position="100"/>
    </location>
</feature>
<evidence type="ECO:0000256" key="5">
    <source>
        <dbReference type="ARBA" id="ARBA00023242"/>
    </source>
</evidence>
<accession>A0AAU9P7J5</accession>
<dbReference type="PANTHER" id="PTHR34067">
    <property type="entry name" value="OS04G0193200 PROTEIN"/>
    <property type="match status" value="1"/>
</dbReference>
<feature type="region of interest" description="Disordered" evidence="6">
    <location>
        <begin position="423"/>
        <end position="473"/>
    </location>
</feature>
<dbReference type="CDD" id="cd00122">
    <property type="entry name" value="MBD"/>
    <property type="match status" value="1"/>
</dbReference>
<dbReference type="Gene3D" id="3.30.890.10">
    <property type="entry name" value="Methyl-cpg-binding Protein 2, Chain A"/>
    <property type="match status" value="1"/>
</dbReference>
<keyword evidence="2" id="KW-0805">Transcription regulation</keyword>
<evidence type="ECO:0000256" key="6">
    <source>
        <dbReference type="SAM" id="MobiDB-lite"/>
    </source>
</evidence>
<dbReference type="Proteomes" id="UP001157418">
    <property type="component" value="Unassembled WGS sequence"/>
</dbReference>
<keyword evidence="4" id="KW-0804">Transcription</keyword>
<evidence type="ECO:0000256" key="2">
    <source>
        <dbReference type="ARBA" id="ARBA00023015"/>
    </source>
</evidence>
<dbReference type="InterPro" id="IPR038945">
    <property type="entry name" value="MBD13-like"/>
</dbReference>
<evidence type="ECO:0000313" key="8">
    <source>
        <dbReference type="EMBL" id="CAH1445575.1"/>
    </source>
</evidence>
<gene>
    <name evidence="8" type="ORF">LVIROSA_LOCUS31330</name>
</gene>
<feature type="compositionally biased region" description="Polar residues" evidence="6">
    <location>
        <begin position="440"/>
        <end position="453"/>
    </location>
</feature>
<feature type="compositionally biased region" description="Polar residues" evidence="6">
    <location>
        <begin position="229"/>
        <end position="243"/>
    </location>
</feature>
<dbReference type="EMBL" id="CAKMRJ010005523">
    <property type="protein sequence ID" value="CAH1445575.1"/>
    <property type="molecule type" value="Genomic_DNA"/>
</dbReference>
<organism evidence="8 9">
    <name type="scientific">Lactuca virosa</name>
    <dbReference type="NCBI Taxonomy" id="75947"/>
    <lineage>
        <taxon>Eukaryota</taxon>
        <taxon>Viridiplantae</taxon>
        <taxon>Streptophyta</taxon>
        <taxon>Embryophyta</taxon>
        <taxon>Tracheophyta</taxon>
        <taxon>Spermatophyta</taxon>
        <taxon>Magnoliopsida</taxon>
        <taxon>eudicotyledons</taxon>
        <taxon>Gunneridae</taxon>
        <taxon>Pentapetalae</taxon>
        <taxon>asterids</taxon>
        <taxon>campanulids</taxon>
        <taxon>Asterales</taxon>
        <taxon>Asteraceae</taxon>
        <taxon>Cichorioideae</taxon>
        <taxon>Cichorieae</taxon>
        <taxon>Lactucinae</taxon>
        <taxon>Lactuca</taxon>
    </lineage>
</organism>
<dbReference type="PROSITE" id="PS50982">
    <property type="entry name" value="MBD"/>
    <property type="match status" value="1"/>
</dbReference>
<dbReference type="Pfam" id="PF01429">
    <property type="entry name" value="MBD"/>
    <property type="match status" value="1"/>
</dbReference>
<feature type="domain" description="MBD" evidence="7">
    <location>
        <begin position="21"/>
        <end position="95"/>
    </location>
</feature>